<reference evidence="6 7" key="1">
    <citation type="submission" date="2018-05" db="EMBL/GenBank/DDBJ databases">
        <title>Genomic Encyclopedia of Type Strains, Phase IV (KMG-IV): sequencing the most valuable type-strain genomes for metagenomic binning, comparative biology and taxonomic classification.</title>
        <authorList>
            <person name="Goeker M."/>
        </authorList>
    </citation>
    <scope>NUCLEOTIDE SEQUENCE [LARGE SCALE GENOMIC DNA]</scope>
    <source>
        <strain evidence="6 7">DSM 566</strain>
    </source>
</reference>
<keyword evidence="4" id="KW-0804">Transcription</keyword>
<evidence type="ECO:0000256" key="1">
    <source>
        <dbReference type="ARBA" id="ARBA00009437"/>
    </source>
</evidence>
<organism evidence="6 7">
    <name type="scientific">Sphaerotilus hippei</name>
    <dbReference type="NCBI Taxonomy" id="744406"/>
    <lineage>
        <taxon>Bacteria</taxon>
        <taxon>Pseudomonadati</taxon>
        <taxon>Pseudomonadota</taxon>
        <taxon>Betaproteobacteria</taxon>
        <taxon>Burkholderiales</taxon>
        <taxon>Sphaerotilaceae</taxon>
        <taxon>Sphaerotilus</taxon>
    </lineage>
</organism>
<dbReference type="Pfam" id="PF03466">
    <property type="entry name" value="LysR_substrate"/>
    <property type="match status" value="1"/>
</dbReference>
<dbReference type="FunFam" id="1.10.10.10:FF:000001">
    <property type="entry name" value="LysR family transcriptional regulator"/>
    <property type="match status" value="1"/>
</dbReference>
<dbReference type="EMBL" id="QJJS01000001">
    <property type="protein sequence ID" value="PXW99412.1"/>
    <property type="molecule type" value="Genomic_DNA"/>
</dbReference>
<name>A0A318HAW8_9BURK</name>
<evidence type="ECO:0000259" key="5">
    <source>
        <dbReference type="PROSITE" id="PS50931"/>
    </source>
</evidence>
<proteinExistence type="inferred from homology"/>
<keyword evidence="3 6" id="KW-0238">DNA-binding</keyword>
<dbReference type="PANTHER" id="PTHR30126">
    <property type="entry name" value="HTH-TYPE TRANSCRIPTIONAL REGULATOR"/>
    <property type="match status" value="1"/>
</dbReference>
<evidence type="ECO:0000313" key="7">
    <source>
        <dbReference type="Proteomes" id="UP000247811"/>
    </source>
</evidence>
<dbReference type="PRINTS" id="PR00039">
    <property type="entry name" value="HTHLYSR"/>
</dbReference>
<evidence type="ECO:0000313" key="6">
    <source>
        <dbReference type="EMBL" id="PXW99412.1"/>
    </source>
</evidence>
<dbReference type="OrthoDB" id="9785745at2"/>
<dbReference type="PANTHER" id="PTHR30126:SF5">
    <property type="entry name" value="HTH-TYPE TRANSCRIPTIONAL ACTIVATOR CMPR"/>
    <property type="match status" value="1"/>
</dbReference>
<sequence>MFRTTGTLRQLQIFEVAASCCSYTRTAEQLDLSRPAVSMQMQQLEQELGLSLFERQGRSLALTDAGRELLRHARAILAQVRTAEDALSTLHGSTRGQLHLGVVSTAHYFAPLLMTAFRRRHPQVRLKLSVHRREQVLALLGEHKLDLAIAGYPPSDAEVEAVSFARHPHCIVAPPDHPLAGQRAIPWEALRDEPFIFREAGSATRQFLEHLLQSHALQVHVSIELDGNETVKQAVMAGMGISFLSAHAFQLELRTGALTVLDVVDMPKSIDWCVLHRRDTLPAGVTALFRDYVLSEGAALTRCETAAPPR</sequence>
<evidence type="ECO:0000256" key="2">
    <source>
        <dbReference type="ARBA" id="ARBA00023015"/>
    </source>
</evidence>
<dbReference type="InterPro" id="IPR000847">
    <property type="entry name" value="LysR_HTH_N"/>
</dbReference>
<dbReference type="Gene3D" id="1.10.10.10">
    <property type="entry name" value="Winged helix-like DNA-binding domain superfamily/Winged helix DNA-binding domain"/>
    <property type="match status" value="1"/>
</dbReference>
<dbReference type="AlphaFoldDB" id="A0A318HAW8"/>
<keyword evidence="2" id="KW-0805">Transcription regulation</keyword>
<dbReference type="Pfam" id="PF00126">
    <property type="entry name" value="HTH_1"/>
    <property type="match status" value="1"/>
</dbReference>
<protein>
    <submittedName>
        <fullName evidence="6">DNA-binding transcriptional LysR family regulator</fullName>
    </submittedName>
</protein>
<dbReference type="GO" id="GO:0003700">
    <property type="term" value="F:DNA-binding transcription factor activity"/>
    <property type="evidence" value="ECO:0007669"/>
    <property type="project" value="InterPro"/>
</dbReference>
<dbReference type="SUPFAM" id="SSF53850">
    <property type="entry name" value="Periplasmic binding protein-like II"/>
    <property type="match status" value="1"/>
</dbReference>
<accession>A0A318HAW8</accession>
<gene>
    <name evidence="6" type="ORF">C7444_101242</name>
</gene>
<dbReference type="PROSITE" id="PS50931">
    <property type="entry name" value="HTH_LYSR"/>
    <property type="match status" value="1"/>
</dbReference>
<evidence type="ECO:0000256" key="4">
    <source>
        <dbReference type="ARBA" id="ARBA00023163"/>
    </source>
</evidence>
<dbReference type="SUPFAM" id="SSF46785">
    <property type="entry name" value="Winged helix' DNA-binding domain"/>
    <property type="match status" value="1"/>
</dbReference>
<comment type="caution">
    <text evidence="6">The sequence shown here is derived from an EMBL/GenBank/DDBJ whole genome shotgun (WGS) entry which is preliminary data.</text>
</comment>
<dbReference type="InterPro" id="IPR036390">
    <property type="entry name" value="WH_DNA-bd_sf"/>
</dbReference>
<dbReference type="Gene3D" id="3.40.190.290">
    <property type="match status" value="1"/>
</dbReference>
<comment type="similarity">
    <text evidence="1">Belongs to the LysR transcriptional regulatory family.</text>
</comment>
<dbReference type="InterPro" id="IPR036388">
    <property type="entry name" value="WH-like_DNA-bd_sf"/>
</dbReference>
<keyword evidence="7" id="KW-1185">Reference proteome</keyword>
<dbReference type="Proteomes" id="UP000247811">
    <property type="component" value="Unassembled WGS sequence"/>
</dbReference>
<dbReference type="InterPro" id="IPR005119">
    <property type="entry name" value="LysR_subst-bd"/>
</dbReference>
<feature type="domain" description="HTH lysR-type" evidence="5">
    <location>
        <begin position="7"/>
        <end position="63"/>
    </location>
</feature>
<evidence type="ECO:0000256" key="3">
    <source>
        <dbReference type="ARBA" id="ARBA00023125"/>
    </source>
</evidence>
<dbReference type="RefSeq" id="WP_110398984.1">
    <property type="nucleotide sequence ID" value="NZ_QJJS01000001.1"/>
</dbReference>
<dbReference type="GO" id="GO:0000976">
    <property type="term" value="F:transcription cis-regulatory region binding"/>
    <property type="evidence" value="ECO:0007669"/>
    <property type="project" value="TreeGrafter"/>
</dbReference>